<dbReference type="Proteomes" id="UP000824109">
    <property type="component" value="Unassembled WGS sequence"/>
</dbReference>
<sequence>GFRPNRDCHDAMKKALEYLNAGYEWIIDLDIEKYFDTINHDKLYSNAK</sequence>
<reference evidence="1" key="1">
    <citation type="submission" date="2020-10" db="EMBL/GenBank/DDBJ databases">
        <authorList>
            <person name="Gilroy R."/>
        </authorList>
    </citation>
    <scope>NUCLEOTIDE SEQUENCE</scope>
    <source>
        <strain evidence="1">USAMLcec3-3695</strain>
    </source>
</reference>
<keyword evidence="1" id="KW-0548">Nucleotidyltransferase</keyword>
<organism evidence="1 2">
    <name type="scientific">Candidatus Ornithomonoglobus merdipullorum</name>
    <dbReference type="NCBI Taxonomy" id="2840895"/>
    <lineage>
        <taxon>Bacteria</taxon>
        <taxon>Bacillati</taxon>
        <taxon>Bacillota</taxon>
        <taxon>Clostridia</taxon>
        <taxon>Candidatus Ornithomonoglobus</taxon>
    </lineage>
</organism>
<keyword evidence="1" id="KW-0695">RNA-directed DNA polymerase</keyword>
<reference evidence="1" key="2">
    <citation type="journal article" date="2021" name="PeerJ">
        <title>Extensive microbial diversity within the chicken gut microbiome revealed by metagenomics and culture.</title>
        <authorList>
            <person name="Gilroy R."/>
            <person name="Ravi A."/>
            <person name="Getino M."/>
            <person name="Pursley I."/>
            <person name="Horton D.L."/>
            <person name="Alikhan N.F."/>
            <person name="Baker D."/>
            <person name="Gharbi K."/>
            <person name="Hall N."/>
            <person name="Watson M."/>
            <person name="Adriaenssens E.M."/>
            <person name="Foster-Nyarko E."/>
            <person name="Jarju S."/>
            <person name="Secka A."/>
            <person name="Antonio M."/>
            <person name="Oren A."/>
            <person name="Chaudhuri R.R."/>
            <person name="La Ragione R."/>
            <person name="Hildebrand F."/>
            <person name="Pallen M.J."/>
        </authorList>
    </citation>
    <scope>NUCLEOTIDE SEQUENCE</scope>
    <source>
        <strain evidence="1">USAMLcec3-3695</strain>
    </source>
</reference>
<evidence type="ECO:0000313" key="1">
    <source>
        <dbReference type="EMBL" id="HIU58397.1"/>
    </source>
</evidence>
<dbReference type="InterPro" id="IPR043502">
    <property type="entry name" value="DNA/RNA_pol_sf"/>
</dbReference>
<gene>
    <name evidence="1" type="ORF">IAA61_11385</name>
</gene>
<proteinExistence type="predicted"/>
<accession>A0A9D1MDQ8</accession>
<dbReference type="AlphaFoldDB" id="A0A9D1MDQ8"/>
<feature type="non-terminal residue" evidence="1">
    <location>
        <position position="1"/>
    </location>
</feature>
<evidence type="ECO:0000313" key="2">
    <source>
        <dbReference type="Proteomes" id="UP000824109"/>
    </source>
</evidence>
<comment type="caution">
    <text evidence="1">The sequence shown here is derived from an EMBL/GenBank/DDBJ whole genome shotgun (WGS) entry which is preliminary data.</text>
</comment>
<name>A0A9D1MDQ8_9FIRM</name>
<dbReference type="PANTHER" id="PTHR34047:SF8">
    <property type="entry name" value="PROTEIN YKFC"/>
    <property type="match status" value="1"/>
</dbReference>
<dbReference type="SUPFAM" id="SSF56672">
    <property type="entry name" value="DNA/RNA polymerases"/>
    <property type="match status" value="1"/>
</dbReference>
<keyword evidence="1" id="KW-0808">Transferase</keyword>
<dbReference type="EMBL" id="DVNB01000118">
    <property type="protein sequence ID" value="HIU58397.1"/>
    <property type="molecule type" value="Genomic_DNA"/>
</dbReference>
<dbReference type="PANTHER" id="PTHR34047">
    <property type="entry name" value="NUCLEAR INTRON MATURASE 1, MITOCHONDRIAL-RELATED"/>
    <property type="match status" value="1"/>
</dbReference>
<dbReference type="GO" id="GO:0003964">
    <property type="term" value="F:RNA-directed DNA polymerase activity"/>
    <property type="evidence" value="ECO:0007669"/>
    <property type="project" value="UniProtKB-KW"/>
</dbReference>
<protein>
    <submittedName>
        <fullName evidence="1">Group II intron reverse transcriptase/maturase</fullName>
    </submittedName>
</protein>
<dbReference type="InterPro" id="IPR051083">
    <property type="entry name" value="GrpII_Intron_Splice-Mob/Def"/>
</dbReference>